<protein>
    <recommendedName>
        <fullName evidence="3">Large polyvalent protein associated domain-containing protein</fullName>
    </recommendedName>
</protein>
<reference evidence="1" key="1">
    <citation type="submission" date="2021-10" db="EMBL/GenBank/DDBJ databases">
        <title>Streptomyces nigrumlapis sp.nov.,an antimicrobial producing actinobacterium isolated from Black Gobi rocks.</title>
        <authorList>
            <person name="Wen Y."/>
            <person name="Zhang W."/>
            <person name="Liu X.G."/>
        </authorList>
    </citation>
    <scope>NUCLEOTIDE SEQUENCE</scope>
    <source>
        <strain evidence="1">ST13-2-2</strain>
    </source>
</reference>
<accession>A0ABY4M1K8</accession>
<name>A0ABY4M1K8_9ACTN</name>
<dbReference type="RefSeq" id="WP_248862447.1">
    <property type="nucleotide sequence ID" value="NZ_CP086322.1"/>
</dbReference>
<organism evidence="1 2">
    <name type="scientific">Streptomyces halobius</name>
    <dbReference type="NCBI Taxonomy" id="2879846"/>
    <lineage>
        <taxon>Bacteria</taxon>
        <taxon>Bacillati</taxon>
        <taxon>Actinomycetota</taxon>
        <taxon>Actinomycetes</taxon>
        <taxon>Kitasatosporales</taxon>
        <taxon>Streptomycetaceae</taxon>
        <taxon>Streptomyces</taxon>
    </lineage>
</organism>
<dbReference type="EMBL" id="CP086322">
    <property type="protein sequence ID" value="UQA91639.1"/>
    <property type="molecule type" value="Genomic_DNA"/>
</dbReference>
<evidence type="ECO:0000313" key="2">
    <source>
        <dbReference type="Proteomes" id="UP000830115"/>
    </source>
</evidence>
<evidence type="ECO:0008006" key="3">
    <source>
        <dbReference type="Google" id="ProtNLM"/>
    </source>
</evidence>
<gene>
    <name evidence="1" type="ORF">K9S39_06990</name>
</gene>
<sequence>MGNWFTGLLDDVSNFFNDLDRLGGLNPLHTEVEWKDSQAVLQEEESTPGGLALTHSMESFFQGWKYVRDNYISQPLSTTILHGAIMREEEWNPLSAAQWSRAWRAAEHISPTQAFGLSDEERIKAIESPPVYYKPPAGQLPAGFEDLPEDEQQRFLKEAGMPAIGSEFVEQMREDSWLYKYGTGVGDFALAWFADPLIVGGKVAGGVRAAKTVKRRPAGGWSPEEIDKIVNSSRFGQLIDFLQKNADNGTLVNNTDFAMKTIGPRMGAINSVLRGREERFLFARTGMGDVRAMRQLKNSNALARARMESDTSRLAAIDVMHARYAGARDPRMAALAEKEIDRLNEAIAADTAMVQRYEQILQHADEIDEIRLSRWSFARAEQRTEAQLQYLARPARGGKVRRQFKATTTPMIGRIDPATGRPATREVESGFVKTRLWGVSDFFSTPVTVVRMMKNAHPSGYMALDQGAFADAANITELRAQLARIPGLKAKQRGDMLNQYLKTTSEAERKDFLEHMNRMATGAIAAKHGLTAKIGLEIYEAQRQKLLGEVDRMQQFSAAAMPREGAPPLRVDVFDAEGGVKVAPHTVTRIMQSHVLPDLEQFNRVLSRHASALKAIRASHAGNPDWILSAGDYLNHLWKWATLFRVGYIPRTVGDDLASQWARLGTAAMALRAGYGVKNAVTNLAHREQRTFNQLKEKMHVQEMEYAKGELKLIEPEMRKLGGRMAAERAMRRRDLLQAENRLGKAEVRLENLPADATPAQRRAVERFVQSKRNELARARARAEKTVWPDKNIRLRDLELRAATLEHFHNLSARAADEALQKQQKVFQGANAVKVGDVVFPAAFGGQRGDYFMKRISPDTAYDQLFRTPKDLMHANLMRSFDHGARPISAVDDPVKHADAWTHAINAQIAQDKMQRMLVAGRPEEEVVQWLKATPEGKAYWKRLGRENSSTPEEVVAKGRFEVDEYLPLPEIRAQALTPEGVSPESLTKAIPKVTHRPVVHMANVGNVPLVQLQTVDRIMQFWYKWFVTQPSKTFSRHPLFNQLYEGHLKTITAQRELQGAKVTVKDVDQITEASRRLAERDMKRLVFDIAHRSDAAAALRFAMPFFSATAESFQRWGRVIADKPETVGYAANFYNAPAYMGHLQDQEGNRIFPDGTVVTIDPKTGKAVKKLAPKADRWIVGRMPDWLIDSPIGVMFGVERSSGNFTLSQNSMNVVTQGDPWYSPGFGPIVQIPVNEFVKDMPEQAEVARHLGVLPFGPATDGTLPGRALRAVAPATVRNFLTAFDTSDHRYQQVKMQILQRAIFEHEEHGKPMLTPQEIADRTRNYWFFSAGSAFLQPMATKKRDAYQFWRDQYRNLQRANPKTADQEFLNRFGEEYFLFAQSMSKNVAGIQATRKAVELSKEYADVLAEFPELGPLIIGPEGNGPFSPEAYAYQLNTPLVPGDAESQRRRLSAEEAIEENERRKGWAKFSQVMNWINHELVKQNLPSLEAEGAERLALVKKALVMALGDPTMPKGEENPNYNEQWSEDYYSLDAKKYDRMIPRLGKVAAGVLKKDPERGDMRHLLMYLEGRKYFVETLKQRPFKTLGARANTDLRRAWTGFVGSLTEKNTDFGDLHSRYLSRDLGVDIDEEVELMTLAEEEEAAV</sequence>
<keyword evidence="2" id="KW-1185">Reference proteome</keyword>
<proteinExistence type="predicted"/>
<evidence type="ECO:0000313" key="1">
    <source>
        <dbReference type="EMBL" id="UQA91639.1"/>
    </source>
</evidence>
<dbReference type="Proteomes" id="UP000830115">
    <property type="component" value="Chromosome"/>
</dbReference>